<dbReference type="EMBL" id="OK585063">
    <property type="protein sequence ID" value="UEK21347.1"/>
    <property type="molecule type" value="Genomic_DNA"/>
</dbReference>
<feature type="region of interest" description="Disordered" evidence="1">
    <location>
        <begin position="49"/>
        <end position="94"/>
    </location>
</feature>
<dbReference type="EMBL" id="OK585063">
    <property type="protein sequence ID" value="UEK21348.1"/>
    <property type="molecule type" value="Genomic_DNA"/>
</dbReference>
<organism evidence="2">
    <name type="scientific">Ferula sinkiangensis</name>
    <dbReference type="NCBI Taxonomy" id="1271632"/>
    <lineage>
        <taxon>Eukaryota</taxon>
        <taxon>Viridiplantae</taxon>
        <taxon>Streptophyta</taxon>
        <taxon>Embryophyta</taxon>
        <taxon>Tracheophyta</taxon>
        <taxon>Spermatophyta</taxon>
        <taxon>Magnoliopsida</taxon>
        <taxon>eudicotyledons</taxon>
        <taxon>Gunneridae</taxon>
        <taxon>Pentapetalae</taxon>
        <taxon>asterids</taxon>
        <taxon>campanulids</taxon>
        <taxon>Apiales</taxon>
        <taxon>Apiaceae</taxon>
        <taxon>Apioideae</taxon>
        <taxon>Scandiceae</taxon>
        <taxon>Ferulinae</taxon>
        <taxon>Ferula</taxon>
    </lineage>
</organism>
<keyword evidence="2" id="KW-0496">Mitochondrion</keyword>
<geneLocation type="mitochondrion" evidence="2"/>
<proteinExistence type="predicted"/>
<gene>
    <name evidence="2" type="primary">orf47</name>
</gene>
<name>A0A8K1R5P5_9APIA</name>
<accession>A0A8K1R5P5</accession>
<evidence type="ECO:0000313" key="2">
    <source>
        <dbReference type="EMBL" id="UEK21348.1"/>
    </source>
</evidence>
<sequence>MLLQPWPPEVPQDDLWDELDQPLISEAEPLSCHELKERLTVLLSSFGRKRKKKRGVDPLCEAGSGQAGPEECLPAKEDSNPQRNRKANSQPPQAYGQFCAECGGPINQ</sequence>
<dbReference type="AlphaFoldDB" id="A0A8K1R5P5"/>
<reference evidence="2" key="1">
    <citation type="submission" date="2021-10" db="EMBL/GenBank/DDBJ databases">
        <title>The complete Mitochondria genome of Ferula sinkiangensis K.M Shen.</title>
        <authorList>
            <person name="Fan C."/>
        </authorList>
    </citation>
    <scope>NUCLEOTIDE SEQUENCE</scope>
</reference>
<evidence type="ECO:0000256" key="1">
    <source>
        <dbReference type="SAM" id="MobiDB-lite"/>
    </source>
</evidence>
<protein>
    <submittedName>
        <fullName evidence="2">Uncharacterized protein</fullName>
    </submittedName>
</protein>